<dbReference type="Proteomes" id="UP001163046">
    <property type="component" value="Unassembled WGS sequence"/>
</dbReference>
<name>A0A9W9ZJK9_9CNID</name>
<sequence length="105" mass="11601">MTYDQVWMSKVQVHNAVPYSLEVAEHELCLPQFLSNVRKRKKLPDPYVLVGNNLPKSAATASNAEDSFAAATALMALSGSRSTNDDNFCLKELAGKYTSEFTNKD</sequence>
<keyword evidence="2" id="KW-1185">Reference proteome</keyword>
<dbReference type="EMBL" id="MU825921">
    <property type="protein sequence ID" value="KAJ7382540.1"/>
    <property type="molecule type" value="Genomic_DNA"/>
</dbReference>
<dbReference type="AlphaFoldDB" id="A0A9W9ZJK9"/>
<gene>
    <name evidence="1" type="ORF">OS493_034431</name>
</gene>
<comment type="caution">
    <text evidence="1">The sequence shown here is derived from an EMBL/GenBank/DDBJ whole genome shotgun (WGS) entry which is preliminary data.</text>
</comment>
<organism evidence="1 2">
    <name type="scientific">Desmophyllum pertusum</name>
    <dbReference type="NCBI Taxonomy" id="174260"/>
    <lineage>
        <taxon>Eukaryota</taxon>
        <taxon>Metazoa</taxon>
        <taxon>Cnidaria</taxon>
        <taxon>Anthozoa</taxon>
        <taxon>Hexacorallia</taxon>
        <taxon>Scleractinia</taxon>
        <taxon>Caryophylliina</taxon>
        <taxon>Caryophylliidae</taxon>
        <taxon>Desmophyllum</taxon>
    </lineage>
</organism>
<protein>
    <submittedName>
        <fullName evidence="1">Uncharacterized protein</fullName>
    </submittedName>
</protein>
<evidence type="ECO:0000313" key="2">
    <source>
        <dbReference type="Proteomes" id="UP001163046"/>
    </source>
</evidence>
<proteinExistence type="predicted"/>
<evidence type="ECO:0000313" key="1">
    <source>
        <dbReference type="EMBL" id="KAJ7382540.1"/>
    </source>
</evidence>
<reference evidence="1" key="1">
    <citation type="submission" date="2023-01" db="EMBL/GenBank/DDBJ databases">
        <title>Genome assembly of the deep-sea coral Lophelia pertusa.</title>
        <authorList>
            <person name="Herrera S."/>
            <person name="Cordes E."/>
        </authorList>
    </citation>
    <scope>NUCLEOTIDE SEQUENCE</scope>
    <source>
        <strain evidence="1">USNM1676648</strain>
        <tissue evidence="1">Polyp</tissue>
    </source>
</reference>
<accession>A0A9W9ZJK9</accession>